<keyword evidence="1" id="KW-0433">Leucine-rich repeat</keyword>
<dbReference type="Proteomes" id="UP000694700">
    <property type="component" value="Unplaced"/>
</dbReference>
<organism evidence="3 4">
    <name type="scientific">Cyprinus carpio</name>
    <name type="common">Common carp</name>
    <dbReference type="NCBI Taxonomy" id="7962"/>
    <lineage>
        <taxon>Eukaryota</taxon>
        <taxon>Metazoa</taxon>
        <taxon>Chordata</taxon>
        <taxon>Craniata</taxon>
        <taxon>Vertebrata</taxon>
        <taxon>Euteleostomi</taxon>
        <taxon>Actinopterygii</taxon>
        <taxon>Neopterygii</taxon>
        <taxon>Teleostei</taxon>
        <taxon>Ostariophysi</taxon>
        <taxon>Cypriniformes</taxon>
        <taxon>Cyprinidae</taxon>
        <taxon>Cyprininae</taxon>
        <taxon>Cyprinus</taxon>
    </lineage>
</organism>
<sequence>MFFLGYFFNQGRHQHTNMPFNNSSPFFRLTDCNLTDQHCGIVASALQSPNSLRELDLSKNPLQNSGVKLLCAGLKSPNCQLNILRLSGCLVKKEGCAALVSALSSNRSHLRELDLSYNHLGDSRVKLLNEADILKQLDKLKYVEQNVC</sequence>
<dbReference type="InterPro" id="IPR032675">
    <property type="entry name" value="LRR_dom_sf"/>
</dbReference>
<keyword evidence="2" id="KW-0677">Repeat</keyword>
<dbReference type="SUPFAM" id="SSF52047">
    <property type="entry name" value="RNI-like"/>
    <property type="match status" value="1"/>
</dbReference>
<evidence type="ECO:0000256" key="2">
    <source>
        <dbReference type="ARBA" id="ARBA00022737"/>
    </source>
</evidence>
<dbReference type="InterPro" id="IPR051261">
    <property type="entry name" value="NLR"/>
</dbReference>
<dbReference type="SMART" id="SM00368">
    <property type="entry name" value="LRR_RI"/>
    <property type="match status" value="3"/>
</dbReference>
<reference evidence="3" key="1">
    <citation type="submission" date="2025-08" db="UniProtKB">
        <authorList>
            <consortium name="Ensembl"/>
        </authorList>
    </citation>
    <scope>IDENTIFICATION</scope>
</reference>
<accession>A0A8C1WEG7</accession>
<evidence type="ECO:0000256" key="1">
    <source>
        <dbReference type="ARBA" id="ARBA00022614"/>
    </source>
</evidence>
<name>A0A8C1WEG7_CYPCA</name>
<dbReference type="Pfam" id="PF13516">
    <property type="entry name" value="LRR_6"/>
    <property type="match status" value="2"/>
</dbReference>
<evidence type="ECO:0000313" key="3">
    <source>
        <dbReference type="Ensembl" id="ENSCCRP00015065787.1"/>
    </source>
</evidence>
<dbReference type="InterPro" id="IPR001611">
    <property type="entry name" value="Leu-rich_rpt"/>
</dbReference>
<dbReference type="Gene3D" id="3.80.10.10">
    <property type="entry name" value="Ribonuclease Inhibitor"/>
    <property type="match status" value="1"/>
</dbReference>
<proteinExistence type="predicted"/>
<evidence type="ECO:0000313" key="4">
    <source>
        <dbReference type="Proteomes" id="UP000694700"/>
    </source>
</evidence>
<dbReference type="PANTHER" id="PTHR24106">
    <property type="entry name" value="NACHT, LRR AND CARD DOMAINS-CONTAINING"/>
    <property type="match status" value="1"/>
</dbReference>
<dbReference type="AlphaFoldDB" id="A0A8C1WEG7"/>
<dbReference type="Ensembl" id="ENSCCRT00015067948.1">
    <property type="protein sequence ID" value="ENSCCRP00015065787.1"/>
    <property type="gene ID" value="ENSCCRG00015026809.1"/>
</dbReference>
<protein>
    <submittedName>
        <fullName evidence="3">Uncharacterized protein</fullName>
    </submittedName>
</protein>